<accession>A0A915KZP0</accession>
<reference evidence="3" key="1">
    <citation type="submission" date="2022-11" db="UniProtKB">
        <authorList>
            <consortium name="WormBaseParasite"/>
        </authorList>
    </citation>
    <scope>IDENTIFICATION</scope>
</reference>
<feature type="domain" description="Tubulin--tyrosine ligase-like protein 12 SET-like" evidence="1">
    <location>
        <begin position="2"/>
        <end position="116"/>
    </location>
</feature>
<dbReference type="PANTHER" id="PTHR46088:SF1">
    <property type="entry name" value="TUBULIN--TYROSINE LIGASE-LIKE PROTEIN 12"/>
    <property type="match status" value="1"/>
</dbReference>
<dbReference type="WBParaSite" id="nRc.2.0.1.t42977-RA">
    <property type="protein sequence ID" value="nRc.2.0.1.t42977-RA"/>
    <property type="gene ID" value="nRc.2.0.1.g42977"/>
</dbReference>
<name>A0A915KZP0_ROMCU</name>
<evidence type="ECO:0000313" key="2">
    <source>
        <dbReference type="Proteomes" id="UP000887565"/>
    </source>
</evidence>
<protein>
    <recommendedName>
        <fullName evidence="1">Tubulin--tyrosine ligase-like protein 12 SET-like domain-containing protein</fullName>
    </recommendedName>
</protein>
<dbReference type="InterPro" id="IPR027749">
    <property type="entry name" value="TTLL12"/>
</dbReference>
<evidence type="ECO:0000259" key="1">
    <source>
        <dbReference type="Pfam" id="PF25556"/>
    </source>
</evidence>
<dbReference type="Proteomes" id="UP000887565">
    <property type="component" value="Unplaced"/>
</dbReference>
<dbReference type="AlphaFoldDB" id="A0A915KZP0"/>
<dbReference type="InterPro" id="IPR057954">
    <property type="entry name" value="SET_TTL12"/>
</dbReference>
<sequence length="125" mass="14540">MQIPGLLNRMTALADLAMDEENGSRSSVETVDAVMDRLWLYTQTYTVNKDDLALEEKLSVWYVMDEFGSRIRHNNEPKFRIIPFYYVPQNILYSILFPIADSQYGDEVTRDFVEGAMPPNWPKKP</sequence>
<proteinExistence type="predicted"/>
<organism evidence="2 3">
    <name type="scientific">Romanomermis culicivorax</name>
    <name type="common">Nematode worm</name>
    <dbReference type="NCBI Taxonomy" id="13658"/>
    <lineage>
        <taxon>Eukaryota</taxon>
        <taxon>Metazoa</taxon>
        <taxon>Ecdysozoa</taxon>
        <taxon>Nematoda</taxon>
        <taxon>Enoplea</taxon>
        <taxon>Dorylaimia</taxon>
        <taxon>Mermithida</taxon>
        <taxon>Mermithoidea</taxon>
        <taxon>Mermithidae</taxon>
        <taxon>Romanomermis</taxon>
    </lineage>
</organism>
<dbReference type="PANTHER" id="PTHR46088">
    <property type="entry name" value="TUBULIN--TYROSINE LIGASE-LIKE PROTEIN 12"/>
    <property type="match status" value="1"/>
</dbReference>
<dbReference type="GO" id="GO:0005737">
    <property type="term" value="C:cytoplasm"/>
    <property type="evidence" value="ECO:0007669"/>
    <property type="project" value="TreeGrafter"/>
</dbReference>
<keyword evidence="2" id="KW-1185">Reference proteome</keyword>
<evidence type="ECO:0000313" key="3">
    <source>
        <dbReference type="WBParaSite" id="nRc.2.0.1.t42977-RA"/>
    </source>
</evidence>
<dbReference type="Pfam" id="PF25556">
    <property type="entry name" value="SET_TTL"/>
    <property type="match status" value="1"/>
</dbReference>